<comment type="caution">
    <text evidence="5">The sequence shown here is derived from an EMBL/GenBank/DDBJ whole genome shotgun (WGS) entry which is preliminary data.</text>
</comment>
<dbReference type="EMBL" id="BAABFB010000009">
    <property type="protein sequence ID" value="GAA4471594.1"/>
    <property type="molecule type" value="Genomic_DNA"/>
</dbReference>
<sequence length="200" mass="21539">MAHDDTPAPAGTGTRTRTAEDATPEAVGAPEPEPRTGGGLRARVRCPRVLPALLLVLALLAASVTLLLQVLHDRETDRLRTEATDTARDYAVALSSFDYESLDANRDVIAARSTPEFAGKYNQMVDALRQIVTDGKGKATATVEHVGVESLDTGRAVVLVFADQQATNAVSPQGNTQKYRMVVSLVRDGDRWLVDDVDTR</sequence>
<gene>
    <name evidence="5" type="ORF">GCM10023094_02570</name>
</gene>
<keyword evidence="4" id="KW-1133">Transmembrane helix</keyword>
<dbReference type="PANTHER" id="PTHR37042:SF4">
    <property type="entry name" value="OUTER MEMBRANE PROTEIN RV1973"/>
    <property type="match status" value="1"/>
</dbReference>
<accession>A0ABP8NRG3</accession>
<dbReference type="PANTHER" id="PTHR37042">
    <property type="entry name" value="OUTER MEMBRANE PROTEIN RV1973"/>
    <property type="match status" value="1"/>
</dbReference>
<evidence type="ECO:0000313" key="5">
    <source>
        <dbReference type="EMBL" id="GAA4471594.1"/>
    </source>
</evidence>
<dbReference type="Proteomes" id="UP001501183">
    <property type="component" value="Unassembled WGS sequence"/>
</dbReference>
<evidence type="ECO:0000256" key="4">
    <source>
        <dbReference type="SAM" id="Phobius"/>
    </source>
</evidence>
<feature type="compositionally biased region" description="Low complexity" evidence="3">
    <location>
        <begin position="7"/>
        <end position="16"/>
    </location>
</feature>
<evidence type="ECO:0000313" key="6">
    <source>
        <dbReference type="Proteomes" id="UP001501183"/>
    </source>
</evidence>
<feature type="transmembrane region" description="Helical" evidence="4">
    <location>
        <begin position="49"/>
        <end position="71"/>
    </location>
</feature>
<keyword evidence="4" id="KW-0812">Transmembrane</keyword>
<keyword evidence="2 4" id="KW-0472">Membrane</keyword>
<name>A0ABP8NRG3_9NOCA</name>
<reference evidence="6" key="1">
    <citation type="journal article" date="2019" name="Int. J. Syst. Evol. Microbiol.">
        <title>The Global Catalogue of Microorganisms (GCM) 10K type strain sequencing project: providing services to taxonomists for standard genome sequencing and annotation.</title>
        <authorList>
            <consortium name="The Broad Institute Genomics Platform"/>
            <consortium name="The Broad Institute Genome Sequencing Center for Infectious Disease"/>
            <person name="Wu L."/>
            <person name="Ma J."/>
        </authorList>
    </citation>
    <scope>NUCLEOTIDE SEQUENCE [LARGE SCALE GENOMIC DNA]</scope>
    <source>
        <strain evidence="6">JCM 32206</strain>
    </source>
</reference>
<keyword evidence="6" id="KW-1185">Reference proteome</keyword>
<comment type="subcellular location">
    <subcellularLocation>
        <location evidence="1">Membrane</location>
    </subcellularLocation>
</comment>
<evidence type="ECO:0000256" key="3">
    <source>
        <dbReference type="SAM" id="MobiDB-lite"/>
    </source>
</evidence>
<dbReference type="RefSeq" id="WP_345341279.1">
    <property type="nucleotide sequence ID" value="NZ_BAABFB010000009.1"/>
</dbReference>
<protein>
    <recommendedName>
        <fullName evidence="7">Mce-associated membrane protein</fullName>
    </recommendedName>
</protein>
<organism evidence="5 6">
    <name type="scientific">Rhodococcus olei</name>
    <dbReference type="NCBI Taxonomy" id="2161675"/>
    <lineage>
        <taxon>Bacteria</taxon>
        <taxon>Bacillati</taxon>
        <taxon>Actinomycetota</taxon>
        <taxon>Actinomycetes</taxon>
        <taxon>Mycobacteriales</taxon>
        <taxon>Nocardiaceae</taxon>
        <taxon>Rhodococcus</taxon>
    </lineage>
</organism>
<proteinExistence type="predicted"/>
<feature type="region of interest" description="Disordered" evidence="3">
    <location>
        <begin position="1"/>
        <end position="40"/>
    </location>
</feature>
<evidence type="ECO:0000256" key="1">
    <source>
        <dbReference type="ARBA" id="ARBA00004370"/>
    </source>
</evidence>
<evidence type="ECO:0000256" key="2">
    <source>
        <dbReference type="ARBA" id="ARBA00023136"/>
    </source>
</evidence>
<evidence type="ECO:0008006" key="7">
    <source>
        <dbReference type="Google" id="ProtNLM"/>
    </source>
</evidence>